<keyword evidence="5" id="KW-0479">Metal-binding</keyword>
<gene>
    <name evidence="5" type="primary">COQ3</name>
    <name evidence="7" type="ORF">T551_00851</name>
</gene>
<dbReference type="GeneID" id="28939370"/>
<keyword evidence="5" id="KW-0999">Mitochondrion inner membrane</keyword>
<dbReference type="InterPro" id="IPR010233">
    <property type="entry name" value="UbiG_MeTrfase"/>
</dbReference>
<dbReference type="eggNOG" id="KOG1270">
    <property type="taxonomic scope" value="Eukaryota"/>
</dbReference>
<dbReference type="STRING" id="1408657.A0A0W4ZUX5"/>
<dbReference type="EMBL" id="LFWA01000003">
    <property type="protein sequence ID" value="KTW32169.1"/>
    <property type="molecule type" value="Genomic_DNA"/>
</dbReference>
<comment type="function">
    <text evidence="5">O-methyltransferase required for two non-consecutive steps during ubiquinone biosynthesis. Catalyzes the 2 O-methylation of 3,4-dihydroxy-5-(all-trans-polyprenyl)benzoic acid into 4-hydroxy-3-methoxy-5-(all-trans-polyprenyl)benzoic acid. Also catalyzes the last step of ubiquinone biosynthesis by mediating methylation of 3-demethylubiquinone into ubiquinone. Also able to mediate the methylation of 3-demethylubiquinol into ubiquinol.</text>
</comment>
<dbReference type="GO" id="GO:0046872">
    <property type="term" value="F:metal ion binding"/>
    <property type="evidence" value="ECO:0007669"/>
    <property type="project" value="UniProtKB-KW"/>
</dbReference>
<dbReference type="GO" id="GO:0120537">
    <property type="term" value="F:3-demethylubiquinone 3-O-methyltransferase activity"/>
    <property type="evidence" value="ECO:0007669"/>
    <property type="project" value="RHEA"/>
</dbReference>
<keyword evidence="2 5" id="KW-0808">Transferase</keyword>
<comment type="catalytic activity">
    <reaction evidence="5">
        <text>a 3-demethylubiquinone + S-adenosyl-L-methionine = a ubiquinone + S-adenosyl-L-homocysteine</text>
        <dbReference type="Rhea" id="RHEA:81215"/>
        <dbReference type="Rhea" id="RHEA-COMP:9565"/>
        <dbReference type="Rhea" id="RHEA-COMP:19654"/>
        <dbReference type="ChEBI" id="CHEBI:16389"/>
        <dbReference type="ChEBI" id="CHEBI:57856"/>
        <dbReference type="ChEBI" id="CHEBI:59789"/>
        <dbReference type="ChEBI" id="CHEBI:231825"/>
    </reaction>
</comment>
<feature type="binding site" evidence="5">
    <location>
        <position position="220"/>
    </location>
    <ligand>
        <name>S-adenosyl-L-methionine</name>
        <dbReference type="ChEBI" id="CHEBI:59789"/>
    </ligand>
</feature>
<keyword evidence="8" id="KW-1185">Reference proteome</keyword>
<name>A0A0W4ZUX5_PNEJ7</name>
<feature type="binding site" evidence="5">
    <location>
        <position position="221"/>
    </location>
    <ligand>
        <name>Mg(2+)</name>
        <dbReference type="ChEBI" id="CHEBI:18420"/>
    </ligand>
</feature>
<dbReference type="EC" id="2.1.1.64" evidence="5"/>
<dbReference type="Proteomes" id="UP000053447">
    <property type="component" value="Unassembled WGS sequence"/>
</dbReference>
<organism evidence="7 8">
    <name type="scientific">Pneumocystis jirovecii (strain RU7)</name>
    <name type="common">Human pneumocystis pneumonia agent</name>
    <dbReference type="NCBI Taxonomy" id="1408657"/>
    <lineage>
        <taxon>Eukaryota</taxon>
        <taxon>Fungi</taxon>
        <taxon>Dikarya</taxon>
        <taxon>Ascomycota</taxon>
        <taxon>Taphrinomycotina</taxon>
        <taxon>Pneumocystomycetes</taxon>
        <taxon>Pneumocystaceae</taxon>
        <taxon>Pneumocystis</taxon>
    </lineage>
</organism>
<dbReference type="EC" id="2.1.1.114" evidence="5"/>
<dbReference type="UniPathway" id="UPA00232"/>
<sequence>MELSKHFYRRSCQYFHNLYRLCSLQSFHSYLTEDSIWTDEQKKFDQLATGWWDPNGPFALLHRMNTARITYLHQQISSNDTTAAIPREFIRPIAKTMPVELPRVETKATIGSAYKIVTKLIPKAIKHNISSSSRSIGVSVEKWLTGWRILDVGCGGGILAESLARLGGNVVGIDMSKQAIQEAQRHQRTDPVVATNPIYHVATAEQLLQQEQKFDLVMAMEVLEHVRRPDILLETLCGLLAPGGRLIISTIERTALSFMLTIFLAEHLLQLVPKQTHVWHRLIRRSDIKNWLANCSNVSLVDCRGVIYLPWYRTWKIMDPGVLWTQQCNYFVTIQKKPQKMACTKTERNIDKSID</sequence>
<feature type="binding site" evidence="5">
    <location>
        <position position="174"/>
    </location>
    <ligand>
        <name>S-adenosyl-L-methionine</name>
        <dbReference type="ChEBI" id="CHEBI:59789"/>
    </ligand>
</feature>
<dbReference type="InterPro" id="IPR013216">
    <property type="entry name" value="Methyltransf_11"/>
</dbReference>
<feature type="binding site" evidence="5">
    <location>
        <position position="225"/>
    </location>
    <ligand>
        <name>Mg(2+)</name>
        <dbReference type="ChEBI" id="CHEBI:18420"/>
    </ligand>
</feature>
<dbReference type="SUPFAM" id="SSF53335">
    <property type="entry name" value="S-adenosyl-L-methionine-dependent methyltransferases"/>
    <property type="match status" value="1"/>
</dbReference>
<dbReference type="GO" id="GO:0061542">
    <property type="term" value="F:3-demethylubiquinol 3-O-methyltransferase activity"/>
    <property type="evidence" value="ECO:0007669"/>
    <property type="project" value="UniProtKB-UniRule"/>
</dbReference>
<dbReference type="AlphaFoldDB" id="A0A0W4ZUX5"/>
<dbReference type="RefSeq" id="XP_018230861.1">
    <property type="nucleotide sequence ID" value="XM_018373115.1"/>
</dbReference>
<evidence type="ECO:0000256" key="4">
    <source>
        <dbReference type="ARBA" id="ARBA00022691"/>
    </source>
</evidence>
<dbReference type="EC" id="2.1.1.-" evidence="5"/>
<feature type="binding site" evidence="5">
    <location>
        <position position="153"/>
    </location>
    <ligand>
        <name>S-adenosyl-L-methionine</name>
        <dbReference type="ChEBI" id="CHEBI:59789"/>
    </ligand>
</feature>
<comment type="catalytic activity">
    <reaction evidence="5">
        <text>a 3,4-dihydroxy-5-(all-trans-polyprenyl)benzoate + S-adenosyl-L-methionine = a 4-hydroxy-3-methoxy-5-(all-trans-polyprenyl)benzoate + S-adenosyl-L-homocysteine + H(+)</text>
        <dbReference type="Rhea" id="RHEA:44452"/>
        <dbReference type="Rhea" id="RHEA-COMP:10930"/>
        <dbReference type="Rhea" id="RHEA-COMP:10931"/>
        <dbReference type="ChEBI" id="CHEBI:15378"/>
        <dbReference type="ChEBI" id="CHEBI:57856"/>
        <dbReference type="ChEBI" id="CHEBI:59789"/>
        <dbReference type="ChEBI" id="CHEBI:64694"/>
        <dbReference type="ChEBI" id="CHEBI:84443"/>
        <dbReference type="EC" id="2.1.1.114"/>
    </reaction>
</comment>
<reference evidence="8" key="1">
    <citation type="journal article" date="2016" name="Nat. Commun.">
        <title>Genome analysis of three Pneumocystis species reveals adaptation mechanisms to life exclusively in mammalian hosts.</title>
        <authorList>
            <person name="Ma L."/>
            <person name="Chen Z."/>
            <person name="Huang D.W."/>
            <person name="Kutty G."/>
            <person name="Ishihara M."/>
            <person name="Wang H."/>
            <person name="Abouelleil A."/>
            <person name="Bishop L."/>
            <person name="Davey E."/>
            <person name="Deng R."/>
            <person name="Deng X."/>
            <person name="Fan L."/>
            <person name="Fantoni G."/>
            <person name="Fitzgerald M."/>
            <person name="Gogineni E."/>
            <person name="Goldberg J.M."/>
            <person name="Handley G."/>
            <person name="Hu X."/>
            <person name="Huber C."/>
            <person name="Jiao X."/>
            <person name="Jones K."/>
            <person name="Levin J.Z."/>
            <person name="Liu Y."/>
            <person name="Macdonald P."/>
            <person name="Melnikov A."/>
            <person name="Raley C."/>
            <person name="Sassi M."/>
            <person name="Sherman B.T."/>
            <person name="Song X."/>
            <person name="Sykes S."/>
            <person name="Tran B."/>
            <person name="Walsh L."/>
            <person name="Xia Y."/>
            <person name="Yang J."/>
            <person name="Young S."/>
            <person name="Zeng Q."/>
            <person name="Zheng X."/>
            <person name="Stephens R."/>
            <person name="Nusbaum C."/>
            <person name="Birren B.W."/>
            <person name="Azadi P."/>
            <person name="Lempicki R.A."/>
            <person name="Cuomo C.A."/>
            <person name="Kovacs J.A."/>
        </authorList>
    </citation>
    <scope>NUCLEOTIDE SEQUENCE [LARGE SCALE GENOMIC DNA]</scope>
    <source>
        <strain evidence="8">RU7</strain>
    </source>
</reference>
<dbReference type="GO" id="GO:0010420">
    <property type="term" value="F:polyprenyldihydroxybenzoate methyltransferase activity"/>
    <property type="evidence" value="ECO:0007669"/>
    <property type="project" value="UniProtKB-UniRule"/>
</dbReference>
<protein>
    <recommendedName>
        <fullName evidence="5">Ubiquinone biosynthesis O-methyltransferase, mitochondrial</fullName>
    </recommendedName>
    <alternativeName>
        <fullName evidence="5">3-demethylubiquinol 3-O-methyltransferase</fullName>
        <ecNumber evidence="5">2.1.1.64</ecNumber>
    </alternativeName>
    <alternativeName>
        <fullName evidence="5">3-demethylubiquinone 3-O-methyltransferase</fullName>
        <ecNumber evidence="5">2.1.1.-</ecNumber>
    </alternativeName>
    <alternativeName>
        <fullName evidence="5">Polyprenyldihydroxybenzoate methyltransferase</fullName>
        <ecNumber evidence="5">2.1.1.114</ecNumber>
    </alternativeName>
</protein>
<comment type="subunit">
    <text evidence="5">Component of a multi-subunit COQ enzyme complex, composed of at least COQ3, COQ4, COQ5, COQ6, COQ7 and COQ9.</text>
</comment>
<evidence type="ECO:0000313" key="7">
    <source>
        <dbReference type="EMBL" id="KTW32169.1"/>
    </source>
</evidence>
<evidence type="ECO:0000256" key="1">
    <source>
        <dbReference type="ARBA" id="ARBA00022603"/>
    </source>
</evidence>
<dbReference type="InterPro" id="IPR029063">
    <property type="entry name" value="SAM-dependent_MTases_sf"/>
</dbReference>
<proteinExistence type="inferred from homology"/>
<dbReference type="NCBIfam" id="TIGR01983">
    <property type="entry name" value="UbiG"/>
    <property type="match status" value="1"/>
</dbReference>
<accession>A0A0W4ZUX5</accession>
<evidence type="ECO:0000256" key="5">
    <source>
        <dbReference type="HAMAP-Rule" id="MF_03190"/>
    </source>
</evidence>
<dbReference type="Pfam" id="PF08241">
    <property type="entry name" value="Methyltransf_11"/>
    <property type="match status" value="1"/>
</dbReference>
<feature type="binding site" evidence="5">
    <location>
        <position position="68"/>
    </location>
    <ligand>
        <name>S-adenosyl-L-methionine</name>
        <dbReference type="ChEBI" id="CHEBI:59789"/>
    </ligand>
</feature>
<evidence type="ECO:0000256" key="3">
    <source>
        <dbReference type="ARBA" id="ARBA00022688"/>
    </source>
</evidence>
<dbReference type="PANTHER" id="PTHR43464:SF19">
    <property type="entry name" value="UBIQUINONE BIOSYNTHESIS O-METHYLTRANSFERASE, MITOCHONDRIAL"/>
    <property type="match status" value="1"/>
</dbReference>
<dbReference type="HAMAP" id="MF_00472">
    <property type="entry name" value="UbiG"/>
    <property type="match status" value="1"/>
</dbReference>
<keyword evidence="5" id="KW-0460">Magnesium</keyword>
<comment type="catalytic activity">
    <reaction evidence="5">
        <text>a 3-demethylubiquinol + S-adenosyl-L-methionine = a ubiquinol + S-adenosyl-L-homocysteine + H(+)</text>
        <dbReference type="Rhea" id="RHEA:44380"/>
        <dbReference type="Rhea" id="RHEA-COMP:9566"/>
        <dbReference type="Rhea" id="RHEA-COMP:10914"/>
        <dbReference type="ChEBI" id="CHEBI:15378"/>
        <dbReference type="ChEBI" id="CHEBI:17976"/>
        <dbReference type="ChEBI" id="CHEBI:57856"/>
        <dbReference type="ChEBI" id="CHEBI:59789"/>
        <dbReference type="ChEBI" id="CHEBI:84422"/>
        <dbReference type="EC" id="2.1.1.64"/>
    </reaction>
</comment>
<dbReference type="GO" id="GO:0031314">
    <property type="term" value="C:extrinsic component of mitochondrial inner membrane"/>
    <property type="evidence" value="ECO:0007669"/>
    <property type="project" value="UniProtKB-UniRule"/>
</dbReference>
<keyword evidence="1 5" id="KW-0489">Methyltransferase</keyword>
<evidence type="ECO:0000313" key="8">
    <source>
        <dbReference type="Proteomes" id="UP000053447"/>
    </source>
</evidence>
<keyword evidence="7" id="KW-0830">Ubiquinone</keyword>
<feature type="binding site" evidence="5">
    <location>
        <position position="224"/>
    </location>
    <ligand>
        <name>Mg(2+)</name>
        <dbReference type="ChEBI" id="CHEBI:18420"/>
    </ligand>
</feature>
<keyword evidence="5" id="KW-0496">Mitochondrion</keyword>
<dbReference type="OrthoDB" id="3265906at2759"/>
<comment type="pathway">
    <text evidence="5">Cofactor biosynthesis; ubiquinone biosynthesis.</text>
</comment>
<dbReference type="Gene3D" id="3.40.50.150">
    <property type="entry name" value="Vaccinia Virus protein VP39"/>
    <property type="match status" value="1"/>
</dbReference>
<evidence type="ECO:0000256" key="2">
    <source>
        <dbReference type="ARBA" id="ARBA00022679"/>
    </source>
</evidence>
<comment type="subcellular location">
    <subcellularLocation>
        <location evidence="5">Mitochondrion inner membrane</location>
        <topology evidence="5">Peripheral membrane protein</topology>
        <orientation evidence="5">Matrix side</orientation>
    </subcellularLocation>
</comment>
<comment type="caution">
    <text evidence="7">The sequence shown here is derived from an EMBL/GenBank/DDBJ whole genome shotgun (WGS) entry which is preliminary data.</text>
</comment>
<dbReference type="PANTHER" id="PTHR43464">
    <property type="entry name" value="METHYLTRANSFERASE"/>
    <property type="match status" value="1"/>
</dbReference>
<feature type="domain" description="Methyltransferase type 11" evidence="6">
    <location>
        <begin position="150"/>
        <end position="248"/>
    </location>
</feature>
<comment type="similarity">
    <text evidence="5">Belongs to the class I-like SAM-binding methyltransferase superfamily. UbiG/COQ3 family.</text>
</comment>
<keyword evidence="3 5" id="KW-0831">Ubiquinone biosynthesis</keyword>
<keyword evidence="4 5" id="KW-0949">S-adenosyl-L-methionine</keyword>
<dbReference type="GO" id="GO:0032259">
    <property type="term" value="P:methylation"/>
    <property type="evidence" value="ECO:0007669"/>
    <property type="project" value="UniProtKB-KW"/>
</dbReference>
<dbReference type="CDD" id="cd02440">
    <property type="entry name" value="AdoMet_MTases"/>
    <property type="match status" value="1"/>
</dbReference>
<dbReference type="VEuPathDB" id="FungiDB:T551_00851"/>
<keyword evidence="5" id="KW-0472">Membrane</keyword>
<evidence type="ECO:0000259" key="6">
    <source>
        <dbReference type="Pfam" id="PF08241"/>
    </source>
</evidence>
<comment type="cofactor">
    <cofactor evidence="5">
        <name>Mg(2+)</name>
        <dbReference type="ChEBI" id="CHEBI:18420"/>
    </cofactor>
</comment>